<gene>
    <name evidence="2" type="ORF">THAOC_35383</name>
</gene>
<feature type="region of interest" description="Disordered" evidence="1">
    <location>
        <begin position="1"/>
        <end position="43"/>
    </location>
</feature>
<name>K0R1V3_THAOC</name>
<comment type="caution">
    <text evidence="2">The sequence shown here is derived from an EMBL/GenBank/DDBJ whole genome shotgun (WGS) entry which is preliminary data.</text>
</comment>
<keyword evidence="3" id="KW-1185">Reference proteome</keyword>
<feature type="compositionally biased region" description="Basic and acidic residues" evidence="1">
    <location>
        <begin position="480"/>
        <end position="498"/>
    </location>
</feature>
<dbReference type="EMBL" id="AGNL01048093">
    <property type="protein sequence ID" value="EJK45975.1"/>
    <property type="molecule type" value="Genomic_DNA"/>
</dbReference>
<proteinExistence type="predicted"/>
<sequence>MIEPVVTPNTARGSEKVTQEKNGQLDGGKKEHELSRVTSSHESGGPVVFKKEVVGLFERKPGHADEVLNMKFLLVNHTDDPADPLIIHIIWIIIIAQERAELVNLLIDYLHDIDADVFAFCIGGLSCSRHFMPLLHTENKSIDGPHATCLTLRKYNPRWNTFDKQQKRCTSAVKAFSDLNEDLKDRHNYAPSKSVLECLSQDQRFRFVGNDSESPEETSLSAVDWFIQYGKPLGNKACSDVMPPALFKWFCCHPDARSYCESKKFELSQDLSNALVCHAHSFLGHLGGVARWTPEKRHLQSLQETANQLPDSRARASAQKTARYKSGDHHFVDKGDKGSGQNINKTPEARARCRAWQQKTAAARSAAGDCFGKIPQGMMKVQCVQCGLVVEVYACTKTLSCKGRGGTCKNRQGYVYGRKTKMMNEKKKTFDRLRESDICTSTGVLGKAKLNLTLVVMPSHRARRALHRKQEPGQKAGHSIQDEVDQKQEDLPSKVKLM</sequence>
<feature type="compositionally biased region" description="Basic and acidic residues" evidence="1">
    <location>
        <begin position="326"/>
        <end position="337"/>
    </location>
</feature>
<protein>
    <submittedName>
        <fullName evidence="2">Uncharacterized protein</fullName>
    </submittedName>
</protein>
<feature type="region of interest" description="Disordered" evidence="1">
    <location>
        <begin position="466"/>
        <end position="498"/>
    </location>
</feature>
<accession>K0R1V3</accession>
<reference evidence="2 3" key="1">
    <citation type="journal article" date="2012" name="Genome Biol.">
        <title>Genome and low-iron response of an oceanic diatom adapted to chronic iron limitation.</title>
        <authorList>
            <person name="Lommer M."/>
            <person name="Specht M."/>
            <person name="Roy A.S."/>
            <person name="Kraemer L."/>
            <person name="Andreson R."/>
            <person name="Gutowska M.A."/>
            <person name="Wolf J."/>
            <person name="Bergner S.V."/>
            <person name="Schilhabel M.B."/>
            <person name="Klostermeier U.C."/>
            <person name="Beiko R.G."/>
            <person name="Rosenstiel P."/>
            <person name="Hippler M."/>
            <person name="Laroche J."/>
        </authorList>
    </citation>
    <scope>NUCLEOTIDE SEQUENCE [LARGE SCALE GENOMIC DNA]</scope>
    <source>
        <strain evidence="2 3">CCMP1005</strain>
    </source>
</reference>
<dbReference type="Proteomes" id="UP000266841">
    <property type="component" value="Unassembled WGS sequence"/>
</dbReference>
<evidence type="ECO:0000313" key="3">
    <source>
        <dbReference type="Proteomes" id="UP000266841"/>
    </source>
</evidence>
<feature type="region of interest" description="Disordered" evidence="1">
    <location>
        <begin position="326"/>
        <end position="348"/>
    </location>
</feature>
<dbReference type="AlphaFoldDB" id="K0R1V3"/>
<evidence type="ECO:0000313" key="2">
    <source>
        <dbReference type="EMBL" id="EJK45975.1"/>
    </source>
</evidence>
<evidence type="ECO:0000256" key="1">
    <source>
        <dbReference type="SAM" id="MobiDB-lite"/>
    </source>
</evidence>
<organism evidence="2 3">
    <name type="scientific">Thalassiosira oceanica</name>
    <name type="common">Marine diatom</name>
    <dbReference type="NCBI Taxonomy" id="159749"/>
    <lineage>
        <taxon>Eukaryota</taxon>
        <taxon>Sar</taxon>
        <taxon>Stramenopiles</taxon>
        <taxon>Ochrophyta</taxon>
        <taxon>Bacillariophyta</taxon>
        <taxon>Coscinodiscophyceae</taxon>
        <taxon>Thalassiosirophycidae</taxon>
        <taxon>Thalassiosirales</taxon>
        <taxon>Thalassiosiraceae</taxon>
        <taxon>Thalassiosira</taxon>
    </lineage>
</organism>